<organism evidence="5 6">
    <name type="scientific">Demequina zhanjiangensis</name>
    <dbReference type="NCBI Taxonomy" id="3051659"/>
    <lineage>
        <taxon>Bacteria</taxon>
        <taxon>Bacillati</taxon>
        <taxon>Actinomycetota</taxon>
        <taxon>Actinomycetes</taxon>
        <taxon>Micrococcales</taxon>
        <taxon>Demequinaceae</taxon>
        <taxon>Demequina</taxon>
    </lineage>
</organism>
<dbReference type="RefSeq" id="WP_301128709.1">
    <property type="nucleotide sequence ID" value="NZ_JAUHPV010000005.1"/>
</dbReference>
<sequence>MDAVEHFVEQWRAEAPEIDVTPMATIGRLSRLAQLVQARIDSVFEELGLQSWEFDVLASLTRQGAPYALTAGDLERQMMISSGTTTHRIGRLEQRGYVTRTRDEDDGRVVWVTLTDAGRAACLEAYPVHLENERRILELLSDDDREMLTTGLRALGVALRDEPPTPRTPAQRR</sequence>
<accession>A0ABT8G2E5</accession>
<keyword evidence="2" id="KW-0238">DNA-binding</keyword>
<dbReference type="SMART" id="SM00347">
    <property type="entry name" value="HTH_MARR"/>
    <property type="match status" value="1"/>
</dbReference>
<comment type="caution">
    <text evidence="5">The sequence shown here is derived from an EMBL/GenBank/DDBJ whole genome shotgun (WGS) entry which is preliminary data.</text>
</comment>
<proteinExistence type="predicted"/>
<gene>
    <name evidence="5" type="ORF">QQX04_09930</name>
</gene>
<evidence type="ECO:0000256" key="2">
    <source>
        <dbReference type="ARBA" id="ARBA00023125"/>
    </source>
</evidence>
<evidence type="ECO:0000313" key="5">
    <source>
        <dbReference type="EMBL" id="MDN4473308.1"/>
    </source>
</evidence>
<dbReference type="SUPFAM" id="SSF46785">
    <property type="entry name" value="Winged helix' DNA-binding domain"/>
    <property type="match status" value="1"/>
</dbReference>
<keyword evidence="3" id="KW-0804">Transcription</keyword>
<dbReference type="PANTHER" id="PTHR42756:SF1">
    <property type="entry name" value="TRANSCRIPTIONAL REPRESSOR OF EMRAB OPERON"/>
    <property type="match status" value="1"/>
</dbReference>
<dbReference type="PROSITE" id="PS50995">
    <property type="entry name" value="HTH_MARR_2"/>
    <property type="match status" value="1"/>
</dbReference>
<dbReference type="Proteomes" id="UP001172738">
    <property type="component" value="Unassembled WGS sequence"/>
</dbReference>
<dbReference type="PRINTS" id="PR00598">
    <property type="entry name" value="HTHMARR"/>
</dbReference>
<dbReference type="Pfam" id="PF12802">
    <property type="entry name" value="MarR_2"/>
    <property type="match status" value="1"/>
</dbReference>
<dbReference type="InterPro" id="IPR036388">
    <property type="entry name" value="WH-like_DNA-bd_sf"/>
</dbReference>
<evidence type="ECO:0000256" key="1">
    <source>
        <dbReference type="ARBA" id="ARBA00023015"/>
    </source>
</evidence>
<dbReference type="PANTHER" id="PTHR42756">
    <property type="entry name" value="TRANSCRIPTIONAL REGULATOR, MARR"/>
    <property type="match status" value="1"/>
</dbReference>
<dbReference type="EMBL" id="JAUHPV010000005">
    <property type="protein sequence ID" value="MDN4473308.1"/>
    <property type="molecule type" value="Genomic_DNA"/>
</dbReference>
<evidence type="ECO:0000259" key="4">
    <source>
        <dbReference type="PROSITE" id="PS50995"/>
    </source>
</evidence>
<dbReference type="InterPro" id="IPR000835">
    <property type="entry name" value="HTH_MarR-typ"/>
</dbReference>
<reference evidence="5" key="1">
    <citation type="submission" date="2023-06" db="EMBL/GenBank/DDBJ databases">
        <title>SYSU T00b26.</title>
        <authorList>
            <person name="Gao L."/>
            <person name="Fang B.-Z."/>
            <person name="Li W.-J."/>
        </authorList>
    </citation>
    <scope>NUCLEOTIDE SEQUENCE</scope>
    <source>
        <strain evidence="5">SYSU T00b26</strain>
    </source>
</reference>
<name>A0ABT8G2E5_9MICO</name>
<keyword evidence="1" id="KW-0805">Transcription regulation</keyword>
<evidence type="ECO:0000256" key="3">
    <source>
        <dbReference type="ARBA" id="ARBA00023163"/>
    </source>
</evidence>
<dbReference type="Gene3D" id="1.10.10.10">
    <property type="entry name" value="Winged helix-like DNA-binding domain superfamily/Winged helix DNA-binding domain"/>
    <property type="match status" value="1"/>
</dbReference>
<feature type="domain" description="HTH marR-type" evidence="4">
    <location>
        <begin position="22"/>
        <end position="157"/>
    </location>
</feature>
<evidence type="ECO:0000313" key="6">
    <source>
        <dbReference type="Proteomes" id="UP001172738"/>
    </source>
</evidence>
<keyword evidence="6" id="KW-1185">Reference proteome</keyword>
<protein>
    <submittedName>
        <fullName evidence="5">MarR family transcriptional regulator</fullName>
    </submittedName>
</protein>
<dbReference type="InterPro" id="IPR036390">
    <property type="entry name" value="WH_DNA-bd_sf"/>
</dbReference>